<sequence>GVIAAVDGGVLLLLTESRENTGKVKNGAGDFSEEWSGATFSVQLNIKNTSHVNDSVAAFVFDEELGITI</sequence>
<evidence type="ECO:0000313" key="2">
    <source>
        <dbReference type="Proteomes" id="UP000789525"/>
    </source>
</evidence>
<proteinExistence type="predicted"/>
<organism evidence="1 2">
    <name type="scientific">Acaulospora colombiana</name>
    <dbReference type="NCBI Taxonomy" id="27376"/>
    <lineage>
        <taxon>Eukaryota</taxon>
        <taxon>Fungi</taxon>
        <taxon>Fungi incertae sedis</taxon>
        <taxon>Mucoromycota</taxon>
        <taxon>Glomeromycotina</taxon>
        <taxon>Glomeromycetes</taxon>
        <taxon>Diversisporales</taxon>
        <taxon>Acaulosporaceae</taxon>
        <taxon>Acaulospora</taxon>
    </lineage>
</organism>
<feature type="non-terminal residue" evidence="1">
    <location>
        <position position="1"/>
    </location>
</feature>
<dbReference type="EMBL" id="CAJVPT010000628">
    <property type="protein sequence ID" value="CAG8447889.1"/>
    <property type="molecule type" value="Genomic_DNA"/>
</dbReference>
<gene>
    <name evidence="1" type="ORF">ACOLOM_LOCUS618</name>
</gene>
<reference evidence="1" key="1">
    <citation type="submission" date="2021-06" db="EMBL/GenBank/DDBJ databases">
        <authorList>
            <person name="Kallberg Y."/>
            <person name="Tangrot J."/>
            <person name="Rosling A."/>
        </authorList>
    </citation>
    <scope>NUCLEOTIDE SEQUENCE</scope>
    <source>
        <strain evidence="1">CL356</strain>
    </source>
</reference>
<keyword evidence="2" id="KW-1185">Reference proteome</keyword>
<comment type="caution">
    <text evidence="1">The sequence shown here is derived from an EMBL/GenBank/DDBJ whole genome shotgun (WGS) entry which is preliminary data.</text>
</comment>
<name>A0ACA9K2I5_9GLOM</name>
<protein>
    <submittedName>
        <fullName evidence="1">9773_t:CDS:1</fullName>
    </submittedName>
</protein>
<dbReference type="Proteomes" id="UP000789525">
    <property type="component" value="Unassembled WGS sequence"/>
</dbReference>
<accession>A0ACA9K2I5</accession>
<evidence type="ECO:0000313" key="1">
    <source>
        <dbReference type="EMBL" id="CAG8447889.1"/>
    </source>
</evidence>